<dbReference type="GeneID" id="50018612"/>
<keyword evidence="5 7" id="KW-0687">Ribonucleoprotein</keyword>
<dbReference type="GO" id="GO:0006412">
    <property type="term" value="P:translation"/>
    <property type="evidence" value="ECO:0007669"/>
    <property type="project" value="UniProtKB-UniRule"/>
</dbReference>
<comment type="similarity">
    <text evidence="1 7">Belongs to the bacterial ribosomal protein bS20 family.</text>
</comment>
<dbReference type="PANTHER" id="PTHR33398:SF1">
    <property type="entry name" value="SMALL RIBOSOMAL SUBUNIT PROTEIN BS20C"/>
    <property type="match status" value="1"/>
</dbReference>
<dbReference type="EMBL" id="PEJG01000001">
    <property type="protein sequence ID" value="PIH11503.1"/>
    <property type="molecule type" value="Genomic_DNA"/>
</dbReference>
<dbReference type="Proteomes" id="UP000228502">
    <property type="component" value="Unassembled WGS sequence"/>
</dbReference>
<dbReference type="Proteomes" id="UP000648077">
    <property type="component" value="Unassembled WGS sequence"/>
</dbReference>
<comment type="caution">
    <text evidence="10">The sequence shown here is derived from an EMBL/GenBank/DDBJ whole genome shotgun (WGS) entry which is preliminary data.</text>
</comment>
<dbReference type="SMR" id="A0A0N1ECH9"/>
<feature type="region of interest" description="Disordered" evidence="8">
    <location>
        <begin position="1"/>
        <end position="21"/>
    </location>
</feature>
<evidence type="ECO:0000256" key="8">
    <source>
        <dbReference type="SAM" id="MobiDB-lite"/>
    </source>
</evidence>
<keyword evidence="2 7" id="KW-0699">rRNA-binding</keyword>
<evidence type="ECO:0000256" key="6">
    <source>
        <dbReference type="ARBA" id="ARBA00035136"/>
    </source>
</evidence>
<proteinExistence type="inferred from homology"/>
<feature type="compositionally biased region" description="Basic and acidic residues" evidence="8">
    <location>
        <begin position="12"/>
        <end position="21"/>
    </location>
</feature>
<dbReference type="RefSeq" id="WP_001831221.1">
    <property type="nucleotide sequence ID" value="NZ_AP019721.1"/>
</dbReference>
<evidence type="ECO:0000256" key="3">
    <source>
        <dbReference type="ARBA" id="ARBA00022884"/>
    </source>
</evidence>
<dbReference type="KEGG" id="seps:DP17_229"/>
<evidence type="ECO:0000313" key="11">
    <source>
        <dbReference type="EMBL" id="PIH11503.1"/>
    </source>
</evidence>
<dbReference type="EMBL" id="JADPYN010000002">
    <property type="protein sequence ID" value="MBF9302761.1"/>
    <property type="molecule type" value="Genomic_DNA"/>
</dbReference>
<reference evidence="10" key="3">
    <citation type="submission" date="2020-11" db="EMBL/GenBank/DDBJ databases">
        <title>Molecular epidemiology and genomic profiles of multidrug-resistant bacteria collected from clinical sources in South Africa.</title>
        <authorList>
            <person name="Asante J."/>
            <person name="Amoako D.G."/>
        </authorList>
    </citation>
    <scope>NUCLEOTIDE SEQUENCE</scope>
    <source>
        <strain evidence="10">C68</strain>
    </source>
</reference>
<accession>A0A0N1ECH9</accession>
<dbReference type="Proteomes" id="UP000622362">
    <property type="component" value="Unassembled WGS sequence"/>
</dbReference>
<name>A0A0N1ECH9_STAEP</name>
<reference evidence="11 12" key="1">
    <citation type="submission" date="2017-10" db="EMBL/GenBank/DDBJ databases">
        <title>genome sequences of Staph epi in chlorhexidine trial.</title>
        <authorList>
            <person name="Greninger A.L."/>
            <person name="Addetia A."/>
            <person name="Qin X."/>
            <person name="Zerr D."/>
        </authorList>
    </citation>
    <scope>NUCLEOTIDE SEQUENCE [LARGE SCALE GENOMIC DNA]</scope>
    <source>
        <strain evidence="11 12">SCH-17</strain>
    </source>
</reference>
<dbReference type="GO" id="GO:0003735">
    <property type="term" value="F:structural constituent of ribosome"/>
    <property type="evidence" value="ECO:0007669"/>
    <property type="project" value="InterPro"/>
</dbReference>
<dbReference type="InterPro" id="IPR036510">
    <property type="entry name" value="Ribosomal_bS20_sf"/>
</dbReference>
<evidence type="ECO:0000313" key="13">
    <source>
        <dbReference type="Proteomes" id="UP000622362"/>
    </source>
</evidence>
<keyword evidence="3 7" id="KW-0694">RNA-binding</keyword>
<dbReference type="NCBIfam" id="TIGR00029">
    <property type="entry name" value="S20"/>
    <property type="match status" value="1"/>
</dbReference>
<organism evidence="10 13">
    <name type="scientific">Staphylococcus epidermidis</name>
    <dbReference type="NCBI Taxonomy" id="1282"/>
    <lineage>
        <taxon>Bacteria</taxon>
        <taxon>Bacillati</taxon>
        <taxon>Bacillota</taxon>
        <taxon>Bacilli</taxon>
        <taxon>Bacillales</taxon>
        <taxon>Staphylococcaceae</taxon>
        <taxon>Staphylococcus</taxon>
    </lineage>
</organism>
<evidence type="ECO:0000313" key="10">
    <source>
        <dbReference type="EMBL" id="MBF9302761.1"/>
    </source>
</evidence>
<evidence type="ECO:0000313" key="9">
    <source>
        <dbReference type="EMBL" id="MBF2229014.1"/>
    </source>
</evidence>
<dbReference type="OMA" id="GVIHKNA"/>
<dbReference type="Gene3D" id="1.20.58.110">
    <property type="entry name" value="Ribosomal protein S20"/>
    <property type="match status" value="1"/>
</dbReference>
<evidence type="ECO:0000256" key="5">
    <source>
        <dbReference type="ARBA" id="ARBA00023274"/>
    </source>
</evidence>
<keyword evidence="4 7" id="KW-0689">Ribosomal protein</keyword>
<dbReference type="Pfam" id="PF01649">
    <property type="entry name" value="Ribosomal_S20p"/>
    <property type="match status" value="1"/>
</dbReference>
<dbReference type="GO" id="GO:0070181">
    <property type="term" value="F:small ribosomal subunit rRNA binding"/>
    <property type="evidence" value="ECO:0007669"/>
    <property type="project" value="TreeGrafter"/>
</dbReference>
<evidence type="ECO:0000256" key="7">
    <source>
        <dbReference type="HAMAP-Rule" id="MF_00500"/>
    </source>
</evidence>
<evidence type="ECO:0000256" key="4">
    <source>
        <dbReference type="ARBA" id="ARBA00022980"/>
    </source>
</evidence>
<sequence length="83" mass="9341">MPNIKSAIKRVRTTETAEERNISKKNAMRTAVKRAKTAISTDAENKDELLRFAIKQVDKASQSNLIHSNKADRIKSKLMSANK</sequence>
<dbReference type="AlphaFoldDB" id="A0A0N1ECH9"/>
<dbReference type="PANTHER" id="PTHR33398">
    <property type="entry name" value="30S RIBOSOMAL PROTEIN S20"/>
    <property type="match status" value="1"/>
</dbReference>
<evidence type="ECO:0000256" key="2">
    <source>
        <dbReference type="ARBA" id="ARBA00022730"/>
    </source>
</evidence>
<gene>
    <name evidence="7" type="primary">rpsT</name>
    <name evidence="11" type="ORF">CTJ08_01280</name>
    <name evidence="9" type="ORF">H3963_00875</name>
    <name evidence="10" type="ORF">I3V53_01485</name>
</gene>
<evidence type="ECO:0000256" key="1">
    <source>
        <dbReference type="ARBA" id="ARBA00007634"/>
    </source>
</evidence>
<protein>
    <recommendedName>
        <fullName evidence="6 7">Small ribosomal subunit protein bS20</fullName>
    </recommendedName>
</protein>
<comment type="function">
    <text evidence="7">Binds directly to 16S ribosomal RNA.</text>
</comment>
<dbReference type="InterPro" id="IPR002583">
    <property type="entry name" value="Ribosomal_bS20"/>
</dbReference>
<evidence type="ECO:0000313" key="12">
    <source>
        <dbReference type="Proteomes" id="UP000228502"/>
    </source>
</evidence>
<dbReference type="HAMAP" id="MF_00500">
    <property type="entry name" value="Ribosomal_bS20"/>
    <property type="match status" value="1"/>
</dbReference>
<dbReference type="GO" id="GO:0015935">
    <property type="term" value="C:small ribosomal subunit"/>
    <property type="evidence" value="ECO:0007669"/>
    <property type="project" value="TreeGrafter"/>
</dbReference>
<dbReference type="GO" id="GO:0005829">
    <property type="term" value="C:cytosol"/>
    <property type="evidence" value="ECO:0007669"/>
    <property type="project" value="TreeGrafter"/>
</dbReference>
<dbReference type="OrthoDB" id="9808392at2"/>
<reference evidence="9" key="2">
    <citation type="submission" date="2020-08" db="EMBL/GenBank/DDBJ databases">
        <title>Changes in the skin microbiome associated with squamous cell carcinoma in transplant recipients.</title>
        <authorList>
            <person name="Zaugg J."/>
            <person name="Krueger A."/>
            <person name="Lachner N."/>
        </authorList>
    </citation>
    <scope>NUCLEOTIDE SEQUENCE</scope>
    <source>
        <strain evidence="9">R5988</strain>
    </source>
</reference>
<dbReference type="SUPFAM" id="SSF46992">
    <property type="entry name" value="Ribosomal protein S20"/>
    <property type="match status" value="1"/>
</dbReference>
<dbReference type="EMBL" id="JACGQI010000001">
    <property type="protein sequence ID" value="MBF2229014.1"/>
    <property type="molecule type" value="Genomic_DNA"/>
</dbReference>